<feature type="transmembrane region" description="Helical" evidence="2">
    <location>
        <begin position="12"/>
        <end position="30"/>
    </location>
</feature>
<keyword evidence="2" id="KW-0812">Transmembrane</keyword>
<gene>
    <name evidence="3" type="ORF">C7416_102230</name>
</gene>
<organism evidence="3 4">
    <name type="scientific">Cupriavidus phytorum</name>
    <dbReference type="NCBI Taxonomy" id="3024399"/>
    <lineage>
        <taxon>Bacteria</taxon>
        <taxon>Pseudomonadati</taxon>
        <taxon>Pseudomonadota</taxon>
        <taxon>Betaproteobacteria</taxon>
        <taxon>Burkholderiales</taxon>
        <taxon>Burkholderiaceae</taxon>
        <taxon>Cupriavidus</taxon>
    </lineage>
</organism>
<name>A0A2W7PDY5_9BURK</name>
<protein>
    <recommendedName>
        <fullName evidence="5">Chemotaxis protein</fullName>
    </recommendedName>
</protein>
<evidence type="ECO:0000256" key="1">
    <source>
        <dbReference type="SAM" id="Coils"/>
    </source>
</evidence>
<accession>A0A2W7PDY5</accession>
<keyword evidence="4" id="KW-1185">Reference proteome</keyword>
<reference evidence="3" key="1">
    <citation type="submission" date="2018-06" db="EMBL/GenBank/DDBJ databases">
        <title>Genomic Encyclopedia of Type Strains, Phase IV (KMG-V): Genome sequencing to study the core and pangenomes of soil and plant-associated prokaryotes.</title>
        <authorList>
            <person name="Whitman W."/>
        </authorList>
    </citation>
    <scope>NUCLEOTIDE SEQUENCE [LARGE SCALE GENOMIC DNA]</scope>
    <source>
        <strain evidence="3">MLR2-44</strain>
    </source>
</reference>
<dbReference type="EMBL" id="QKZN01000002">
    <property type="protein sequence ID" value="PZX32070.1"/>
    <property type="molecule type" value="Genomic_DNA"/>
</dbReference>
<keyword evidence="2" id="KW-1133">Transmembrane helix</keyword>
<evidence type="ECO:0000313" key="3">
    <source>
        <dbReference type="EMBL" id="PZX32070.1"/>
    </source>
</evidence>
<comment type="caution">
    <text evidence="3">The sequence shown here is derived from an EMBL/GenBank/DDBJ whole genome shotgun (WGS) entry which is preliminary data.</text>
</comment>
<evidence type="ECO:0008006" key="5">
    <source>
        <dbReference type="Google" id="ProtNLM"/>
    </source>
</evidence>
<dbReference type="SUPFAM" id="SSF57997">
    <property type="entry name" value="Tropomyosin"/>
    <property type="match status" value="1"/>
</dbReference>
<dbReference type="AlphaFoldDB" id="A0A2W7PDY5"/>
<sequence length="112" mass="12355">MDLNELNVPGGTGGALGFILAAVSGAVWFIRKAWRTDKVEGAQTQAEIDIIARLSEQLDKANARADLAEQRADLAYRERNEAYRAIGTLEAKISALEMQIQMMRERFDGKAS</sequence>
<proteinExistence type="predicted"/>
<evidence type="ECO:0000313" key="4">
    <source>
        <dbReference type="Proteomes" id="UP000249638"/>
    </source>
</evidence>
<dbReference type="Proteomes" id="UP000249638">
    <property type="component" value="Unassembled WGS sequence"/>
</dbReference>
<evidence type="ECO:0000256" key="2">
    <source>
        <dbReference type="SAM" id="Phobius"/>
    </source>
</evidence>
<feature type="coiled-coil region" evidence="1">
    <location>
        <begin position="51"/>
        <end position="106"/>
    </location>
</feature>
<keyword evidence="1" id="KW-0175">Coiled coil</keyword>
<keyword evidence="2" id="KW-0472">Membrane</keyword>